<dbReference type="Proteomes" id="UP000488521">
    <property type="component" value="Unassembled WGS sequence"/>
</dbReference>
<evidence type="ECO:0000256" key="3">
    <source>
        <dbReference type="ARBA" id="ARBA00022729"/>
    </source>
</evidence>
<evidence type="ECO:0000313" key="11">
    <source>
        <dbReference type="Proteomes" id="UP000488521"/>
    </source>
</evidence>
<dbReference type="EMBL" id="WCRS01000012">
    <property type="protein sequence ID" value="KAB4471990.1"/>
    <property type="molecule type" value="Genomic_DNA"/>
</dbReference>
<sequence>MKYSKLTYYLLAVLCTMTTSCVTDGVMDDCTDNSNKQIHVQDARVNMVITFPSATNTRANENIADGLESERKIDDVHIYTFQNDKFIEEIKYVLVGGKDGDVTRTIEGMLTGTYLSNTKMEFVVIVNAENKGITNLSIDKNQSKNTLYQKLVFNYENNNSNWFEYIPMWGVGTIASVQQGTYNVGNLTLKRAIAKVNVTVNGGNGIKGFQIKEIVLHKYNTQGFCAPTSSSQEPSIPGSSTISGNSLSSGELQGAAGNSFENQFYIPEQKNIGVDEQKKIYLTIKATMNGGTLKTYTLPFIKDGSDYDVLRNYVYVFNITSVKSEIESTLKYEVKSWEEEEVKIPSFD</sequence>
<keyword evidence="6" id="KW-0998">Cell outer membrane</keyword>
<protein>
    <submittedName>
        <fullName evidence="10">DUF4906 domain-containing protein</fullName>
    </submittedName>
</protein>
<dbReference type="PROSITE" id="PS51257">
    <property type="entry name" value="PROKAR_LIPOPROTEIN"/>
    <property type="match status" value="1"/>
</dbReference>
<evidence type="ECO:0000256" key="6">
    <source>
        <dbReference type="ARBA" id="ARBA00023237"/>
    </source>
</evidence>
<keyword evidence="5" id="KW-0564">Palmitate</keyword>
<gene>
    <name evidence="10" type="ORF">GAN59_15890</name>
</gene>
<name>A0A6I0S5H7_BACT4</name>
<dbReference type="AlphaFoldDB" id="A0A6I0S5H7"/>
<accession>A0A6I0S5H7</accession>
<comment type="similarity">
    <text evidence="2">Belongs to the bacteroidetes fimbrillin superfamily. FimB/Mfa2 family.</text>
</comment>
<dbReference type="GO" id="GO:0009279">
    <property type="term" value="C:cell outer membrane"/>
    <property type="evidence" value="ECO:0007669"/>
    <property type="project" value="UniProtKB-SubCell"/>
</dbReference>
<evidence type="ECO:0000256" key="4">
    <source>
        <dbReference type="ARBA" id="ARBA00023136"/>
    </source>
</evidence>
<proteinExistence type="inferred from homology"/>
<evidence type="ECO:0000313" key="10">
    <source>
        <dbReference type="EMBL" id="KAB4471990.1"/>
    </source>
</evidence>
<evidence type="ECO:0000256" key="2">
    <source>
        <dbReference type="ARBA" id="ARBA00007248"/>
    </source>
</evidence>
<evidence type="ECO:0000256" key="9">
    <source>
        <dbReference type="SAM" id="SignalP"/>
    </source>
</evidence>
<evidence type="ECO:0000256" key="7">
    <source>
        <dbReference type="ARBA" id="ARBA00023288"/>
    </source>
</evidence>
<feature type="chain" id="PRO_5030153181" evidence="9">
    <location>
        <begin position="25"/>
        <end position="348"/>
    </location>
</feature>
<keyword evidence="4" id="KW-0472">Membrane</keyword>
<feature type="region of interest" description="Disordered" evidence="8">
    <location>
        <begin position="227"/>
        <end position="250"/>
    </location>
</feature>
<comment type="subcellular location">
    <subcellularLocation>
        <location evidence="1">Cell outer membrane</location>
    </subcellularLocation>
</comment>
<keyword evidence="7" id="KW-0449">Lipoprotein</keyword>
<keyword evidence="3 9" id="KW-0732">Signal</keyword>
<evidence type="ECO:0000256" key="5">
    <source>
        <dbReference type="ARBA" id="ARBA00023139"/>
    </source>
</evidence>
<dbReference type="RefSeq" id="WP_195740131.1">
    <property type="nucleotide sequence ID" value="NZ_JAQNVH010000004.1"/>
</dbReference>
<evidence type="ECO:0000256" key="1">
    <source>
        <dbReference type="ARBA" id="ARBA00004442"/>
    </source>
</evidence>
<evidence type="ECO:0000256" key="8">
    <source>
        <dbReference type="SAM" id="MobiDB-lite"/>
    </source>
</evidence>
<reference evidence="10 11" key="1">
    <citation type="journal article" date="2019" name="Nat. Med.">
        <title>A library of human gut bacterial isolates paired with longitudinal multiomics data enables mechanistic microbiome research.</title>
        <authorList>
            <person name="Poyet M."/>
            <person name="Groussin M."/>
            <person name="Gibbons S.M."/>
            <person name="Avila-Pacheco J."/>
            <person name="Jiang X."/>
            <person name="Kearney S.M."/>
            <person name="Perrotta A.R."/>
            <person name="Berdy B."/>
            <person name="Zhao S."/>
            <person name="Lieberman T.D."/>
            <person name="Swanson P.K."/>
            <person name="Smith M."/>
            <person name="Roesemann S."/>
            <person name="Alexander J.E."/>
            <person name="Rich S.A."/>
            <person name="Livny J."/>
            <person name="Vlamakis H."/>
            <person name="Clish C."/>
            <person name="Bullock K."/>
            <person name="Deik A."/>
            <person name="Scott J."/>
            <person name="Pierce K.A."/>
            <person name="Xavier R.J."/>
            <person name="Alm E.J."/>
        </authorList>
    </citation>
    <scope>NUCLEOTIDE SEQUENCE [LARGE SCALE GENOMIC DNA]</scope>
    <source>
        <strain evidence="10 11">BIOML-A156</strain>
    </source>
</reference>
<comment type="caution">
    <text evidence="10">The sequence shown here is derived from an EMBL/GenBank/DDBJ whole genome shotgun (WGS) entry which is preliminary data.</text>
</comment>
<dbReference type="Pfam" id="PF08842">
    <property type="entry name" value="Mfa2"/>
    <property type="match status" value="1"/>
</dbReference>
<feature type="signal peptide" evidence="9">
    <location>
        <begin position="1"/>
        <end position="24"/>
    </location>
</feature>
<feature type="compositionally biased region" description="Low complexity" evidence="8">
    <location>
        <begin position="229"/>
        <end position="250"/>
    </location>
</feature>
<dbReference type="InterPro" id="IPR014941">
    <property type="entry name" value="FimB/Mfa2/Mfa3"/>
</dbReference>
<organism evidence="10 11">
    <name type="scientific">Bacteroides thetaiotaomicron</name>
    <dbReference type="NCBI Taxonomy" id="818"/>
    <lineage>
        <taxon>Bacteria</taxon>
        <taxon>Pseudomonadati</taxon>
        <taxon>Bacteroidota</taxon>
        <taxon>Bacteroidia</taxon>
        <taxon>Bacteroidales</taxon>
        <taxon>Bacteroidaceae</taxon>
        <taxon>Bacteroides</taxon>
    </lineage>
</organism>